<dbReference type="SMART" id="SM00349">
    <property type="entry name" value="KRAB"/>
    <property type="match status" value="1"/>
</dbReference>
<comment type="caution">
    <text evidence="3">The sequence shown here is derived from an EMBL/GenBank/DDBJ whole genome shotgun (WGS) entry which is preliminary data.</text>
</comment>
<dbReference type="EMBL" id="JACASF010000021">
    <property type="protein sequence ID" value="KAF6408541.1"/>
    <property type="molecule type" value="Genomic_DNA"/>
</dbReference>
<dbReference type="Gene3D" id="6.10.140.140">
    <property type="match status" value="1"/>
</dbReference>
<accession>A0A7J8CCJ4</accession>
<evidence type="ECO:0000259" key="2">
    <source>
        <dbReference type="PROSITE" id="PS50805"/>
    </source>
</evidence>
<keyword evidence="4" id="KW-1185">Reference proteome</keyword>
<evidence type="ECO:0000313" key="4">
    <source>
        <dbReference type="Proteomes" id="UP000550707"/>
    </source>
</evidence>
<feature type="region of interest" description="Disordered" evidence="1">
    <location>
        <begin position="77"/>
        <end position="103"/>
    </location>
</feature>
<organism evidence="3 4">
    <name type="scientific">Molossus molossus</name>
    <name type="common">Pallas' mastiff bat</name>
    <name type="synonym">Vespertilio molossus</name>
    <dbReference type="NCBI Taxonomy" id="27622"/>
    <lineage>
        <taxon>Eukaryota</taxon>
        <taxon>Metazoa</taxon>
        <taxon>Chordata</taxon>
        <taxon>Craniata</taxon>
        <taxon>Vertebrata</taxon>
        <taxon>Euteleostomi</taxon>
        <taxon>Mammalia</taxon>
        <taxon>Eutheria</taxon>
        <taxon>Laurasiatheria</taxon>
        <taxon>Chiroptera</taxon>
        <taxon>Yangochiroptera</taxon>
        <taxon>Molossidae</taxon>
        <taxon>Molossus</taxon>
    </lineage>
</organism>
<dbReference type="SUPFAM" id="SSF109640">
    <property type="entry name" value="KRAB domain (Kruppel-associated box)"/>
    <property type="match status" value="1"/>
</dbReference>
<dbReference type="Proteomes" id="UP000550707">
    <property type="component" value="Unassembled WGS sequence"/>
</dbReference>
<protein>
    <submittedName>
        <fullName evidence="3">Zinc finger protein 180</fullName>
    </submittedName>
</protein>
<evidence type="ECO:0000313" key="3">
    <source>
        <dbReference type="EMBL" id="KAF6408541.1"/>
    </source>
</evidence>
<dbReference type="InterPro" id="IPR036051">
    <property type="entry name" value="KRAB_dom_sf"/>
</dbReference>
<feature type="domain" description="KRAB" evidence="2">
    <location>
        <begin position="29"/>
        <end position="103"/>
    </location>
</feature>
<dbReference type="InterPro" id="IPR001909">
    <property type="entry name" value="KRAB"/>
</dbReference>
<name>A0A7J8CCJ4_MOLMO</name>
<dbReference type="AlphaFoldDB" id="A0A7J8CCJ4"/>
<proteinExistence type="predicted"/>
<sequence length="103" mass="11637">MDSLLSQKIIIKVEREDSGLLTIPSQEGVNFKIVTVDFTQEEGILNPAQRTLDRDVILENHRDLVYWDSATALGGRETTSKQRIVDDEPSHGVKLERNDCTAR</sequence>
<evidence type="ECO:0000256" key="1">
    <source>
        <dbReference type="SAM" id="MobiDB-lite"/>
    </source>
</evidence>
<dbReference type="CDD" id="cd07765">
    <property type="entry name" value="KRAB_A-box"/>
    <property type="match status" value="1"/>
</dbReference>
<dbReference type="Pfam" id="PF01352">
    <property type="entry name" value="KRAB"/>
    <property type="match status" value="1"/>
</dbReference>
<gene>
    <name evidence="3" type="ORF">HJG59_019929</name>
</gene>
<reference evidence="3 4" key="1">
    <citation type="journal article" date="2020" name="Nature">
        <title>Six reference-quality genomes reveal evolution of bat adaptations.</title>
        <authorList>
            <person name="Jebb D."/>
            <person name="Huang Z."/>
            <person name="Pippel M."/>
            <person name="Hughes G.M."/>
            <person name="Lavrichenko K."/>
            <person name="Devanna P."/>
            <person name="Winkler S."/>
            <person name="Jermiin L.S."/>
            <person name="Skirmuntt E.C."/>
            <person name="Katzourakis A."/>
            <person name="Burkitt-Gray L."/>
            <person name="Ray D.A."/>
            <person name="Sullivan K.A.M."/>
            <person name="Roscito J.G."/>
            <person name="Kirilenko B.M."/>
            <person name="Davalos L.M."/>
            <person name="Corthals A.P."/>
            <person name="Power M.L."/>
            <person name="Jones G."/>
            <person name="Ransome R.D."/>
            <person name="Dechmann D.K.N."/>
            <person name="Locatelli A.G."/>
            <person name="Puechmaille S.J."/>
            <person name="Fedrigo O."/>
            <person name="Jarvis E.D."/>
            <person name="Hiller M."/>
            <person name="Vernes S.C."/>
            <person name="Myers E.W."/>
            <person name="Teeling E.C."/>
        </authorList>
    </citation>
    <scope>NUCLEOTIDE SEQUENCE [LARGE SCALE GENOMIC DNA]</scope>
    <source>
        <strain evidence="3">MMolMol1</strain>
        <tissue evidence="3">Muscle</tissue>
    </source>
</reference>
<dbReference type="PROSITE" id="PS50805">
    <property type="entry name" value="KRAB"/>
    <property type="match status" value="1"/>
</dbReference>
<feature type="compositionally biased region" description="Basic and acidic residues" evidence="1">
    <location>
        <begin position="78"/>
        <end position="103"/>
    </location>
</feature>
<dbReference type="GO" id="GO:0006355">
    <property type="term" value="P:regulation of DNA-templated transcription"/>
    <property type="evidence" value="ECO:0007669"/>
    <property type="project" value="InterPro"/>
</dbReference>